<dbReference type="Pfam" id="PF13466">
    <property type="entry name" value="STAS_2"/>
    <property type="match status" value="1"/>
</dbReference>
<dbReference type="EMBL" id="JBHSFK010000014">
    <property type="protein sequence ID" value="MFC4502169.1"/>
    <property type="molecule type" value="Genomic_DNA"/>
</dbReference>
<comment type="caution">
    <text evidence="2">The sequence shown here is derived from an EMBL/GenBank/DDBJ whole genome shotgun (WGS) entry which is preliminary data.</text>
</comment>
<protein>
    <submittedName>
        <fullName evidence="2">STAS domain-containing protein</fullName>
    </submittedName>
</protein>
<dbReference type="CDD" id="cd07043">
    <property type="entry name" value="STAS_anti-anti-sigma_factors"/>
    <property type="match status" value="1"/>
</dbReference>
<evidence type="ECO:0000313" key="3">
    <source>
        <dbReference type="Proteomes" id="UP001595839"/>
    </source>
</evidence>
<evidence type="ECO:0000259" key="1">
    <source>
        <dbReference type="PROSITE" id="PS50801"/>
    </source>
</evidence>
<proteinExistence type="predicted"/>
<dbReference type="Proteomes" id="UP001595839">
    <property type="component" value="Unassembled WGS sequence"/>
</dbReference>
<dbReference type="InterPro" id="IPR058548">
    <property type="entry name" value="MlaB-like_STAS"/>
</dbReference>
<keyword evidence="3" id="KW-1185">Reference proteome</keyword>
<dbReference type="Gene3D" id="3.30.750.24">
    <property type="entry name" value="STAS domain"/>
    <property type="match status" value="1"/>
</dbReference>
<name>A0ABV9AQI2_9ACTN</name>
<dbReference type="PROSITE" id="PS50801">
    <property type="entry name" value="STAS"/>
    <property type="match status" value="1"/>
</dbReference>
<feature type="domain" description="STAS" evidence="1">
    <location>
        <begin position="10"/>
        <end position="83"/>
    </location>
</feature>
<organism evidence="2 3">
    <name type="scientific">Streptomyces vulcanius</name>
    <dbReference type="NCBI Taxonomy" id="1441876"/>
    <lineage>
        <taxon>Bacteria</taxon>
        <taxon>Bacillati</taxon>
        <taxon>Actinomycetota</taxon>
        <taxon>Actinomycetes</taxon>
        <taxon>Kitasatosporales</taxon>
        <taxon>Streptomycetaceae</taxon>
        <taxon>Streptomyces</taxon>
    </lineage>
</organism>
<dbReference type="RefSeq" id="WP_381164659.1">
    <property type="nucleotide sequence ID" value="NZ_JBHSFK010000014.1"/>
</dbReference>
<accession>A0ABV9AQI2</accession>
<gene>
    <name evidence="2" type="ORF">ACFPIH_21995</name>
</gene>
<dbReference type="SUPFAM" id="SSF52091">
    <property type="entry name" value="SpoIIaa-like"/>
    <property type="match status" value="1"/>
</dbReference>
<sequence length="97" mass="10403">MGPLSGRSGIRASGEITVITRAPWDRALRRLASEHRDVSFVDLSGVTFIDVGGAAALAITAQRLGGGRIVVDRPPPELPRVLDMFWPGLTRIEVAGR</sequence>
<dbReference type="InterPro" id="IPR036513">
    <property type="entry name" value="STAS_dom_sf"/>
</dbReference>
<dbReference type="InterPro" id="IPR002645">
    <property type="entry name" value="STAS_dom"/>
</dbReference>
<evidence type="ECO:0000313" key="2">
    <source>
        <dbReference type="EMBL" id="MFC4502169.1"/>
    </source>
</evidence>
<reference evidence="3" key="1">
    <citation type="journal article" date="2019" name="Int. J. Syst. Evol. Microbiol.">
        <title>The Global Catalogue of Microorganisms (GCM) 10K type strain sequencing project: providing services to taxonomists for standard genome sequencing and annotation.</title>
        <authorList>
            <consortium name="The Broad Institute Genomics Platform"/>
            <consortium name="The Broad Institute Genome Sequencing Center for Infectious Disease"/>
            <person name="Wu L."/>
            <person name="Ma J."/>
        </authorList>
    </citation>
    <scope>NUCLEOTIDE SEQUENCE [LARGE SCALE GENOMIC DNA]</scope>
    <source>
        <strain evidence="3">CGMCC 4.7177</strain>
    </source>
</reference>